<dbReference type="CDD" id="cd09150">
    <property type="entry name" value="PLDc_Ymt_1"/>
    <property type="match status" value="1"/>
</dbReference>
<evidence type="ECO:0000313" key="3">
    <source>
        <dbReference type="Proteomes" id="UP000001971"/>
    </source>
</evidence>
<dbReference type="PANTHER" id="PTHR21248">
    <property type="entry name" value="CARDIOLIPIN SYNTHASE"/>
    <property type="match status" value="1"/>
</dbReference>
<gene>
    <name evidence="2" type="ordered locus">YPA_MT0075</name>
</gene>
<dbReference type="SMART" id="SM00155">
    <property type="entry name" value="PLDc"/>
    <property type="match status" value="2"/>
</dbReference>
<evidence type="ECO:0000313" key="2">
    <source>
        <dbReference type="EMBL" id="ABG16211.1"/>
    </source>
</evidence>
<dbReference type="GO" id="GO:0032049">
    <property type="term" value="P:cardiolipin biosynthetic process"/>
    <property type="evidence" value="ECO:0007669"/>
    <property type="project" value="TreeGrafter"/>
</dbReference>
<dbReference type="PATRIC" id="fig|360102.15.peg.4681"/>
<dbReference type="Proteomes" id="UP000001971">
    <property type="component" value="Plasmid pMT"/>
</dbReference>
<dbReference type="HOGENOM" id="CLU_020727_0_0_6"/>
<dbReference type="SMR" id="A0A0E1NL46"/>
<feature type="domain" description="PLD phosphodiesterase" evidence="1">
    <location>
        <begin position="524"/>
        <end position="547"/>
    </location>
</feature>
<dbReference type="AlphaFoldDB" id="A0A0E1NL46"/>
<dbReference type="SUPFAM" id="SSF56024">
    <property type="entry name" value="Phospholipase D/nuclease"/>
    <property type="match status" value="2"/>
</dbReference>
<proteinExistence type="predicted"/>
<geneLocation type="plasmid" evidence="2">
    <name>pMT</name>
</geneLocation>
<keyword evidence="2" id="KW-0614">Plasmid</keyword>
<sequence>MLQIDNVINNIGNYFHHLSNINYIRLLDTPHAWGAPFGKEIMQQSYLRQEEFAGAMTEVLRNSRYRCDISSLNSPDAEWRKVIFKAIDESLSKKMGRTQPTQYRFLFGQSPTVFMNGLSAATNGSPDFVAFKSELIQLIKERGQYWEKMPEIWLGRFFRIEEGLATSFMRNVYPDFPPINDTRMTWNHTKIMASDGTEALVGGHNMNMDLFRNYPPVHDVSIITHGSSAYGSQLYLNELWSCNSDLLKKEYFDYESMMWAVGTKFYDKPEDPLKSSVAMNYMKQRQEDLLNLHENFNQKVATRISEYENMEEYKKADRVLSVGKYWTGPNMEHDYQRGSEIMKEQLIKNAKRIIRISQQDLVSAWKKKWKDHFTCNWIIEALLENKDLHIHVVVSALDAAAGAAGDQYSFGSGAERTYELFKYYLTHDIDTDEVLDDPDGSRADALKRILIAPFFFTDKVPDENTIEGETYKWPDLEQSAYTATLKQKPLSEKPPHQGIIGSALMSAIKGSGLFYPKVPVAPGNHAKLMIIDDELYVVGSDNLYPGYLSEFDYLVEGKDAVNELMKSYWEPLWKYSSPHAFPKLSPN</sequence>
<name>A0A0E1NL46_YERPA</name>
<feature type="domain" description="PLD phosphodiesterase" evidence="1">
    <location>
        <begin position="183"/>
        <end position="210"/>
    </location>
</feature>
<dbReference type="GO" id="GO:0016020">
    <property type="term" value="C:membrane"/>
    <property type="evidence" value="ECO:0007669"/>
    <property type="project" value="TreeGrafter"/>
</dbReference>
<reference evidence="2 3" key="1">
    <citation type="journal article" date="2006" name="J. Bacteriol.">
        <title>Complete genome sequence of Yersinia pestis strains Antiqua and Nepal516: evidence of gene reduction in an emerging pathogen.</title>
        <authorList>
            <person name="Chain P.S."/>
            <person name="Hu P."/>
            <person name="Malfatti S.A."/>
            <person name="Radnedge L."/>
            <person name="Larimer F."/>
            <person name="Vergez L.M."/>
            <person name="Worsham P."/>
            <person name="Chu M.C."/>
            <person name="Andersen G.L."/>
        </authorList>
    </citation>
    <scope>NUCLEOTIDE SEQUENCE [LARGE SCALE GENOMIC DNA]</scope>
    <source>
        <strain evidence="2 3">Antiqua</strain>
        <plasmid evidence="2 3">pMT</plasmid>
    </source>
</reference>
<evidence type="ECO:0000259" key="1">
    <source>
        <dbReference type="PROSITE" id="PS50035"/>
    </source>
</evidence>
<organism evidence="2 3">
    <name type="scientific">Yersinia pestis bv. Antiqua (strain Antiqua)</name>
    <dbReference type="NCBI Taxonomy" id="360102"/>
    <lineage>
        <taxon>Bacteria</taxon>
        <taxon>Pseudomonadati</taxon>
        <taxon>Pseudomonadota</taxon>
        <taxon>Gammaproteobacteria</taxon>
        <taxon>Enterobacterales</taxon>
        <taxon>Yersiniaceae</taxon>
        <taxon>Yersinia</taxon>
    </lineage>
</organism>
<dbReference type="GeneID" id="57977628"/>
<dbReference type="Gene3D" id="3.30.870.10">
    <property type="entry name" value="Endonuclease Chain A"/>
    <property type="match status" value="2"/>
</dbReference>
<dbReference type="EMBL" id="CP000309">
    <property type="protein sequence ID" value="ABG16211.1"/>
    <property type="molecule type" value="Genomic_DNA"/>
</dbReference>
<dbReference type="GO" id="GO:0008808">
    <property type="term" value="F:cardiolipin synthase activity"/>
    <property type="evidence" value="ECO:0007669"/>
    <property type="project" value="TreeGrafter"/>
</dbReference>
<protein>
    <submittedName>
        <fullName evidence="2">Toxin</fullName>
    </submittedName>
</protein>
<dbReference type="PANTHER" id="PTHR21248:SF22">
    <property type="entry name" value="PHOSPHOLIPASE D"/>
    <property type="match status" value="1"/>
</dbReference>
<dbReference type="KEGG" id="ypa:YPA_MT0075"/>
<dbReference type="InterPro" id="IPR001736">
    <property type="entry name" value="PLipase_D/transphosphatidylase"/>
</dbReference>
<dbReference type="PROSITE" id="PS50035">
    <property type="entry name" value="PLD"/>
    <property type="match status" value="2"/>
</dbReference>
<accession>A0A0E1NL46</accession>
<dbReference type="CDD" id="cd09151">
    <property type="entry name" value="PLDc_Ymt_2"/>
    <property type="match status" value="1"/>
</dbReference>
<dbReference type="RefSeq" id="WP_002211758.1">
    <property type="nucleotide sequence ID" value="NC_008120.1"/>
</dbReference>